<keyword evidence="3" id="KW-1185">Reference proteome</keyword>
<evidence type="ECO:0000313" key="3">
    <source>
        <dbReference type="Proteomes" id="UP000028725"/>
    </source>
</evidence>
<name>A0A085W4Q8_9BACT</name>
<feature type="compositionally biased region" description="Basic and acidic residues" evidence="1">
    <location>
        <begin position="54"/>
        <end position="68"/>
    </location>
</feature>
<evidence type="ECO:0000256" key="1">
    <source>
        <dbReference type="SAM" id="MobiDB-lite"/>
    </source>
</evidence>
<gene>
    <name evidence="2" type="ORF">DB31_3785</name>
</gene>
<dbReference type="EMBL" id="JMCB01000020">
    <property type="protein sequence ID" value="KFE62671.1"/>
    <property type="molecule type" value="Genomic_DNA"/>
</dbReference>
<evidence type="ECO:0000313" key="2">
    <source>
        <dbReference type="EMBL" id="KFE62671.1"/>
    </source>
</evidence>
<protein>
    <submittedName>
        <fullName evidence="2">Uncharacterized protein</fullName>
    </submittedName>
</protein>
<dbReference type="Proteomes" id="UP000028725">
    <property type="component" value="Unassembled WGS sequence"/>
</dbReference>
<dbReference type="AlphaFoldDB" id="A0A085W4Q8"/>
<sequence length="156" mass="17265">MLGMPAASQPETRDAEAPARTRSAPVAAEASVRTAPTVRMWTPKSSSPPAPAEPSRRTELLFPWKEEPPAPPRRPSRQLPPEDLDTLLNRSWPPLAKEAEPEQSAVPSRTAEPLEEHRGGPWPELLESPPADSAEALTALRQWERLSLHEREPRGE</sequence>
<organism evidence="2 3">
    <name type="scientific">Hyalangium minutum</name>
    <dbReference type="NCBI Taxonomy" id="394096"/>
    <lineage>
        <taxon>Bacteria</taxon>
        <taxon>Pseudomonadati</taxon>
        <taxon>Myxococcota</taxon>
        <taxon>Myxococcia</taxon>
        <taxon>Myxococcales</taxon>
        <taxon>Cystobacterineae</taxon>
        <taxon>Archangiaceae</taxon>
        <taxon>Hyalangium</taxon>
    </lineage>
</organism>
<accession>A0A085W4Q8</accession>
<feature type="region of interest" description="Disordered" evidence="1">
    <location>
        <begin position="1"/>
        <end position="135"/>
    </location>
</feature>
<comment type="caution">
    <text evidence="2">The sequence shown here is derived from an EMBL/GenBank/DDBJ whole genome shotgun (WGS) entry which is preliminary data.</text>
</comment>
<reference evidence="2 3" key="1">
    <citation type="submission" date="2014-04" db="EMBL/GenBank/DDBJ databases">
        <title>Genome assembly of Hyalangium minutum DSM 14724.</title>
        <authorList>
            <person name="Sharma G."/>
            <person name="Subramanian S."/>
        </authorList>
    </citation>
    <scope>NUCLEOTIDE SEQUENCE [LARGE SCALE GENOMIC DNA]</scope>
    <source>
        <strain evidence="2 3">DSM 14724</strain>
    </source>
</reference>
<proteinExistence type="predicted"/>